<evidence type="ECO:0000256" key="1">
    <source>
        <dbReference type="SAM" id="MobiDB-lite"/>
    </source>
</evidence>
<dbReference type="PANTHER" id="PTHR18839:SF0">
    <property type="entry name" value="MITOTIC INTERACTOR AND SUBSTRATE OF PLK1 ISOFORM X1-RELATED"/>
    <property type="match status" value="1"/>
</dbReference>
<feature type="region of interest" description="Disordered" evidence="1">
    <location>
        <begin position="1"/>
        <end position="97"/>
    </location>
</feature>
<feature type="compositionally biased region" description="Polar residues" evidence="1">
    <location>
        <begin position="252"/>
        <end position="267"/>
    </location>
</feature>
<feature type="compositionally biased region" description="Basic and acidic residues" evidence="1">
    <location>
        <begin position="157"/>
        <end position="176"/>
    </location>
</feature>
<organism evidence="2 3">
    <name type="scientific">Larimichthys crocea</name>
    <name type="common">Large yellow croaker</name>
    <name type="synonym">Pseudosciaena crocea</name>
    <dbReference type="NCBI Taxonomy" id="215358"/>
    <lineage>
        <taxon>Eukaryota</taxon>
        <taxon>Metazoa</taxon>
        <taxon>Chordata</taxon>
        <taxon>Craniata</taxon>
        <taxon>Vertebrata</taxon>
        <taxon>Euteleostomi</taxon>
        <taxon>Actinopterygii</taxon>
        <taxon>Neopterygii</taxon>
        <taxon>Teleostei</taxon>
        <taxon>Neoteleostei</taxon>
        <taxon>Acanthomorphata</taxon>
        <taxon>Eupercaria</taxon>
        <taxon>Sciaenidae</taxon>
        <taxon>Larimichthys</taxon>
    </lineage>
</organism>
<feature type="compositionally biased region" description="Polar residues" evidence="1">
    <location>
        <begin position="278"/>
        <end position="290"/>
    </location>
</feature>
<keyword evidence="3" id="KW-1185">Reference proteome</keyword>
<feature type="compositionally biased region" description="Basic and acidic residues" evidence="1">
    <location>
        <begin position="20"/>
        <end position="30"/>
    </location>
</feature>
<proteinExistence type="predicted"/>
<feature type="region of interest" description="Disordered" evidence="1">
    <location>
        <begin position="154"/>
        <end position="451"/>
    </location>
</feature>
<feature type="compositionally biased region" description="Low complexity" evidence="1">
    <location>
        <begin position="541"/>
        <end position="552"/>
    </location>
</feature>
<feature type="region of interest" description="Disordered" evidence="1">
    <location>
        <begin position="527"/>
        <end position="582"/>
    </location>
</feature>
<feature type="compositionally biased region" description="Polar residues" evidence="1">
    <location>
        <begin position="573"/>
        <end position="582"/>
    </location>
</feature>
<gene>
    <name evidence="2" type="ORF">D5F01_LYC00149</name>
</gene>
<feature type="region of interest" description="Disordered" evidence="1">
    <location>
        <begin position="688"/>
        <end position="789"/>
    </location>
</feature>
<dbReference type="EMBL" id="REGW02000001">
    <property type="protein sequence ID" value="KAE8300018.1"/>
    <property type="molecule type" value="Genomic_DNA"/>
</dbReference>
<evidence type="ECO:0000313" key="3">
    <source>
        <dbReference type="Proteomes" id="UP000424527"/>
    </source>
</evidence>
<feature type="compositionally biased region" description="Polar residues" evidence="1">
    <location>
        <begin position="401"/>
        <end position="415"/>
    </location>
</feature>
<comment type="caution">
    <text evidence="2">The sequence shown here is derived from an EMBL/GenBank/DDBJ whole genome shotgun (WGS) entry which is preliminary data.</text>
</comment>
<reference evidence="2 3" key="1">
    <citation type="submission" date="2019-07" db="EMBL/GenBank/DDBJ databases">
        <title>Chromosome genome assembly for large yellow croaker.</title>
        <authorList>
            <person name="Xiao S."/>
        </authorList>
    </citation>
    <scope>NUCLEOTIDE SEQUENCE [LARGE SCALE GENOMIC DNA]</scope>
    <source>
        <strain evidence="2">JMULYC20181020</strain>
        <tissue evidence="2">Muscle</tissue>
    </source>
</reference>
<feature type="compositionally biased region" description="Acidic residues" evidence="1">
    <location>
        <begin position="224"/>
        <end position="233"/>
    </location>
</feature>
<feature type="compositionally biased region" description="Basic and acidic residues" evidence="1">
    <location>
        <begin position="420"/>
        <end position="436"/>
    </location>
</feature>
<protein>
    <submittedName>
        <fullName evidence="2">Mitotic interactor and substrate of PLK1</fullName>
    </submittedName>
</protein>
<dbReference type="Proteomes" id="UP000424527">
    <property type="component" value="Unassembled WGS sequence"/>
</dbReference>
<evidence type="ECO:0000313" key="2">
    <source>
        <dbReference type="EMBL" id="KAE8300018.1"/>
    </source>
</evidence>
<dbReference type="InterPro" id="IPR042779">
    <property type="entry name" value="MISP/MISP3-like"/>
</dbReference>
<feature type="compositionally biased region" description="Basic and acidic residues" evidence="1">
    <location>
        <begin position="369"/>
        <end position="383"/>
    </location>
</feature>
<name>A0A6G0J8E4_LARCR</name>
<feature type="compositionally biased region" description="Gly residues" evidence="1">
    <location>
        <begin position="691"/>
        <end position="700"/>
    </location>
</feature>
<feature type="compositionally biased region" description="Basic and acidic residues" evidence="1">
    <location>
        <begin position="70"/>
        <end position="82"/>
    </location>
</feature>
<feature type="region of interest" description="Disordered" evidence="1">
    <location>
        <begin position="599"/>
        <end position="658"/>
    </location>
</feature>
<dbReference type="AlphaFoldDB" id="A0A6G0J8E4"/>
<feature type="compositionally biased region" description="Basic and acidic residues" evidence="1">
    <location>
        <begin position="314"/>
        <end position="330"/>
    </location>
</feature>
<accession>A0A6G0J8E4</accession>
<sequence>MATKPAAWQEPGPVNSSDGRVNERRARGEVDAIISCDSKRAPRAEPEEDVDVQEPETLPENQQTPSGRSHRADAAKLEDQESTRINLSAPRETRETVTELEQVAQLAALKTREESADLYDSSPPPFSASSTEEFLEKGGFCCLEWISDTEVISEGLRSPDGRNRQELTEQFHRDELTGDNTTTEEDVTPLNASPAAAAGFNPTHPSPSDSSDDVYTLSSPPFADESEEEEEVSVDVMSSQQQCCEPLHSPAVPSSRQQKEPLTQSQCEFDPEGAKQEAAQQVLGQHSPPVSTVAMEPSNQGGAASQGCGCVLAVRERQSRAGGRTQEESKQTGGEGGQREGGLKRNKAAGQQHGGEYPKTVQILPLGTEEDRSVSSEHSRMEGDSCDDNQSDSGVSADFSPCSTLEANTTISTGSGPKETPIEREIRRAVEREHSLRRARGLPNPPKSPEYVEIPLRKSVLNQSVPERLSQGKDRQLAGKKMQHEIYEEIQREQDLVRLGKVPGFYDKGSVRLLKEKKELFEAFQKPDDSTLPLSPRSKLTSWSSASAMSTMENQEDISSPVSILGGSYEGKTPTQNPRDFSETNGCQIMIIENNLSVPGKKLHRPEPEAEPVTVVDSGGPNISSSRTGGHGWIEGREQEREEEEEAEVRPKQNPFFKLRPSTNVVKVEQEIREAEERERELRKQRMSLYGGMGRGGGRGQANVKGKSPTSSPSMNGLAVPDSPGSSYRRITGPPAVRQSVGKLGMWPPAQAEEGKINQPESPRTPRQKNPLVLRWESGLINGHHEEDD</sequence>
<dbReference type="PANTHER" id="PTHR18839">
    <property type="entry name" value="MITOTIC INTERACTOR AND SUBSTRATE OF PLK1 MISP FAMILY MEMBER"/>
    <property type="match status" value="1"/>
</dbReference>